<proteinExistence type="predicted"/>
<feature type="region of interest" description="Disordered" evidence="2">
    <location>
        <begin position="289"/>
        <end position="312"/>
    </location>
</feature>
<feature type="domain" description="Fe/B12 periplasmic-binding" evidence="3">
    <location>
        <begin position="34"/>
        <end position="286"/>
    </location>
</feature>
<evidence type="ECO:0000256" key="1">
    <source>
        <dbReference type="ARBA" id="ARBA00022729"/>
    </source>
</evidence>
<gene>
    <name evidence="4" type="ORF">IFK94_02810</name>
</gene>
<dbReference type="GO" id="GO:0071281">
    <property type="term" value="P:cellular response to iron ion"/>
    <property type="evidence" value="ECO:0007669"/>
    <property type="project" value="TreeGrafter"/>
</dbReference>
<sequence>MRPALILLAILSAACSNNLQEQKPDPVSPKDGLRLVVVSPSAAEMLAELGMLERIVGIGDFVSRPPGLNRLPRVGPYNAPNIEKVLDLRADILVTVRSEAARASNARLRDLGVEVLELDTSHWEGTRQALRTLGDRLDLGESAGEILASLDEAMTTIRQRAEGSPSPKVLFVVGRDPLYVAGPGSHIDAMIQTAGGTNIAADSDSPYQLVSLETMLQRLPEVIIDTSDNGPDALRGRLPGPWDTWDFLPAVRENRVFWIDPDLLVIPGIRLPAMTERMGRLIHPEIFGDPVEADFEPSPEPGPTETTIEDSP</sequence>
<keyword evidence="1" id="KW-0732">Signal</keyword>
<dbReference type="AlphaFoldDB" id="A0A8J6Y6Y5"/>
<dbReference type="PROSITE" id="PS50983">
    <property type="entry name" value="FE_B12_PBP"/>
    <property type="match status" value="1"/>
</dbReference>
<evidence type="ECO:0000259" key="3">
    <source>
        <dbReference type="PROSITE" id="PS50983"/>
    </source>
</evidence>
<dbReference type="PANTHER" id="PTHR30535:SF34">
    <property type="entry name" value="MOLYBDATE-BINDING PROTEIN MOLA"/>
    <property type="match status" value="1"/>
</dbReference>
<dbReference type="Gene3D" id="3.40.50.1980">
    <property type="entry name" value="Nitrogenase molybdenum iron protein domain"/>
    <property type="match status" value="2"/>
</dbReference>
<reference evidence="4 5" key="1">
    <citation type="submission" date="2020-08" db="EMBL/GenBank/DDBJ databases">
        <title>Acidobacteriota in marine sediments use diverse sulfur dissimilation pathways.</title>
        <authorList>
            <person name="Wasmund K."/>
        </authorList>
    </citation>
    <scope>NUCLEOTIDE SEQUENCE [LARGE SCALE GENOMIC DNA]</scope>
    <source>
        <strain evidence="4">MAG AM4</strain>
    </source>
</reference>
<dbReference type="PROSITE" id="PS51257">
    <property type="entry name" value="PROKAR_LIPOPROTEIN"/>
    <property type="match status" value="1"/>
</dbReference>
<comment type="caution">
    <text evidence="4">The sequence shown here is derived from an EMBL/GenBank/DDBJ whole genome shotgun (WGS) entry which is preliminary data.</text>
</comment>
<dbReference type="NCBIfam" id="NF038402">
    <property type="entry name" value="TroA_like"/>
    <property type="match status" value="1"/>
</dbReference>
<dbReference type="PANTHER" id="PTHR30535">
    <property type="entry name" value="VITAMIN B12-BINDING PROTEIN"/>
    <property type="match status" value="1"/>
</dbReference>
<evidence type="ECO:0000313" key="5">
    <source>
        <dbReference type="Proteomes" id="UP000648239"/>
    </source>
</evidence>
<dbReference type="EMBL" id="JACXWD010000005">
    <property type="protein sequence ID" value="MBD3867031.1"/>
    <property type="molecule type" value="Genomic_DNA"/>
</dbReference>
<dbReference type="Pfam" id="PF01497">
    <property type="entry name" value="Peripla_BP_2"/>
    <property type="match status" value="1"/>
</dbReference>
<accession>A0A8J6Y6Y5</accession>
<dbReference type="InterPro" id="IPR050902">
    <property type="entry name" value="ABC_Transporter_SBP"/>
</dbReference>
<dbReference type="InterPro" id="IPR002491">
    <property type="entry name" value="ABC_transptr_periplasmic_BD"/>
</dbReference>
<dbReference type="SUPFAM" id="SSF53807">
    <property type="entry name" value="Helical backbone' metal receptor"/>
    <property type="match status" value="1"/>
</dbReference>
<protein>
    <submittedName>
        <fullName evidence="4">ABC transporter substrate-binding protein</fullName>
    </submittedName>
</protein>
<name>A0A8J6Y6Y5_9BACT</name>
<dbReference type="Proteomes" id="UP000648239">
    <property type="component" value="Unassembled WGS sequence"/>
</dbReference>
<dbReference type="InterPro" id="IPR054828">
    <property type="entry name" value="Vit_B12_bind_prot"/>
</dbReference>
<evidence type="ECO:0000313" key="4">
    <source>
        <dbReference type="EMBL" id="MBD3867031.1"/>
    </source>
</evidence>
<evidence type="ECO:0000256" key="2">
    <source>
        <dbReference type="SAM" id="MobiDB-lite"/>
    </source>
</evidence>
<organism evidence="4 5">
    <name type="scientific">Candidatus Polarisedimenticola svalbardensis</name>
    <dbReference type="NCBI Taxonomy" id="2886004"/>
    <lineage>
        <taxon>Bacteria</taxon>
        <taxon>Pseudomonadati</taxon>
        <taxon>Acidobacteriota</taxon>
        <taxon>Candidatus Polarisedimenticolia</taxon>
        <taxon>Candidatus Polarisedimenticolales</taxon>
        <taxon>Candidatus Polarisedimenticolaceae</taxon>
        <taxon>Candidatus Polarisedimenticola</taxon>
    </lineage>
</organism>